<feature type="compositionally biased region" description="Basic and acidic residues" evidence="1">
    <location>
        <begin position="97"/>
        <end position="107"/>
    </location>
</feature>
<name>A0A4Z1H0Z7_9HELO</name>
<evidence type="ECO:0000313" key="2">
    <source>
        <dbReference type="EMBL" id="TGO41859.1"/>
    </source>
</evidence>
<proteinExistence type="predicted"/>
<comment type="caution">
    <text evidence="2">The sequence shown here is derived from an EMBL/GenBank/DDBJ whole genome shotgun (WGS) entry which is preliminary data.</text>
</comment>
<dbReference type="Proteomes" id="UP000297814">
    <property type="component" value="Unassembled WGS sequence"/>
</dbReference>
<organism evidence="2 3">
    <name type="scientific">Botrytis hyacinthi</name>
    <dbReference type="NCBI Taxonomy" id="278943"/>
    <lineage>
        <taxon>Eukaryota</taxon>
        <taxon>Fungi</taxon>
        <taxon>Dikarya</taxon>
        <taxon>Ascomycota</taxon>
        <taxon>Pezizomycotina</taxon>
        <taxon>Leotiomycetes</taxon>
        <taxon>Helotiales</taxon>
        <taxon>Sclerotiniaceae</taxon>
        <taxon>Botrytis</taxon>
    </lineage>
</organism>
<reference evidence="2 3" key="1">
    <citation type="submission" date="2017-12" db="EMBL/GenBank/DDBJ databases">
        <title>Comparative genomics of Botrytis spp.</title>
        <authorList>
            <person name="Valero-Jimenez C.A."/>
            <person name="Tapia P."/>
            <person name="Veloso J."/>
            <person name="Silva-Moreno E."/>
            <person name="Staats M."/>
            <person name="Valdes J.H."/>
            <person name="Van Kan J.A.L."/>
        </authorList>
    </citation>
    <scope>NUCLEOTIDE SEQUENCE [LARGE SCALE GENOMIC DNA]</scope>
    <source>
        <strain evidence="2 3">Bh0001</strain>
    </source>
</reference>
<keyword evidence="3" id="KW-1185">Reference proteome</keyword>
<dbReference type="AlphaFoldDB" id="A0A4Z1H0Z7"/>
<feature type="region of interest" description="Disordered" evidence="1">
    <location>
        <begin position="26"/>
        <end position="62"/>
    </location>
</feature>
<protein>
    <submittedName>
        <fullName evidence="2">Uncharacterized protein</fullName>
    </submittedName>
</protein>
<evidence type="ECO:0000256" key="1">
    <source>
        <dbReference type="SAM" id="MobiDB-lite"/>
    </source>
</evidence>
<accession>A0A4Z1H0Z7</accession>
<feature type="region of interest" description="Disordered" evidence="1">
    <location>
        <begin position="97"/>
        <end position="118"/>
    </location>
</feature>
<gene>
    <name evidence="2" type="ORF">BHYA_0015g00220</name>
</gene>
<dbReference type="EMBL" id="PQXK01000015">
    <property type="protein sequence ID" value="TGO41859.1"/>
    <property type="molecule type" value="Genomic_DNA"/>
</dbReference>
<sequence length="118" mass="13380">MVPVVSAPKMSYNVKMIRDKTVGRVCRNKTKRPLPSASPKRRKLSQRTPAQARMAKGGGKEFLTMKNPIPKLAFLHPKTDKVLTLPKVEILLINKEKQAHSDKKEQEGAVYDFNEPDR</sequence>
<evidence type="ECO:0000313" key="3">
    <source>
        <dbReference type="Proteomes" id="UP000297814"/>
    </source>
</evidence>